<keyword evidence="2" id="KW-1185">Reference proteome</keyword>
<gene>
    <name evidence="1" type="ORF">OG835_35040</name>
</gene>
<keyword evidence="1" id="KW-0808">Transferase</keyword>
<sequence>MSVDNSGLPDGWSQRPAVARIDDCLTGGFNNFPADRQLASRLVQEAPWFPDMVRDNRRYRNRVVTVLAREFGIRQYLDLGCGLPSLWSKKLQRHDPPLTYESAASVHADARVVYVDNDPVVYAHARTTLDVNSSTAAVFADIRQIGELLDDPAVRALDIRQPTGVLLNGVLHWASDESAHIVTAELREWLADGSAISVTHATTDMAPETMRALVGHYAEAGIDYRPRTLEQISELLAPWEILAPGIVPTAQWRPEDGTTPGENPGAYAALATPTRSGP</sequence>
<organism evidence="1 2">
    <name type="scientific">Streptomyces scopuliridis</name>
    <dbReference type="NCBI Taxonomy" id="452529"/>
    <lineage>
        <taxon>Bacteria</taxon>
        <taxon>Bacillati</taxon>
        <taxon>Actinomycetota</taxon>
        <taxon>Actinomycetes</taxon>
        <taxon>Kitasatosporales</taxon>
        <taxon>Streptomycetaceae</taxon>
        <taxon>Streptomyces</taxon>
    </lineage>
</organism>
<accession>A0ACD4ZTD9</accession>
<evidence type="ECO:0000313" key="1">
    <source>
        <dbReference type="EMBL" id="WSC01715.1"/>
    </source>
</evidence>
<protein>
    <submittedName>
        <fullName evidence="1">SAM-dependent methyltransferase</fullName>
    </submittedName>
</protein>
<name>A0ACD4ZTD9_9ACTN</name>
<proteinExistence type="predicted"/>
<reference evidence="1" key="1">
    <citation type="submission" date="2022-10" db="EMBL/GenBank/DDBJ databases">
        <title>The complete genomes of actinobacterial strains from the NBC collection.</title>
        <authorList>
            <person name="Joergensen T.S."/>
            <person name="Alvarez Arevalo M."/>
            <person name="Sterndorff E.B."/>
            <person name="Faurdal D."/>
            <person name="Vuksanovic O."/>
            <person name="Mourched A.-S."/>
            <person name="Charusanti P."/>
            <person name="Shaw S."/>
            <person name="Blin K."/>
            <person name="Weber T."/>
        </authorList>
    </citation>
    <scope>NUCLEOTIDE SEQUENCE</scope>
    <source>
        <strain evidence="1">NBC 01771</strain>
    </source>
</reference>
<evidence type="ECO:0000313" key="2">
    <source>
        <dbReference type="Proteomes" id="UP001348369"/>
    </source>
</evidence>
<keyword evidence="1" id="KW-0489">Methyltransferase</keyword>
<dbReference type="Proteomes" id="UP001348369">
    <property type="component" value="Chromosome"/>
</dbReference>
<dbReference type="EMBL" id="CP109109">
    <property type="protein sequence ID" value="WSC01715.1"/>
    <property type="molecule type" value="Genomic_DNA"/>
</dbReference>